<dbReference type="Gene3D" id="1.10.3720.10">
    <property type="entry name" value="MetI-like"/>
    <property type="match status" value="1"/>
</dbReference>
<keyword evidence="6 8" id="KW-1133">Transmembrane helix</keyword>
<evidence type="ECO:0000313" key="11">
    <source>
        <dbReference type="EMBL" id="HGN90993.1"/>
    </source>
</evidence>
<feature type="transmembrane region" description="Helical" evidence="8">
    <location>
        <begin position="153"/>
        <end position="178"/>
    </location>
</feature>
<dbReference type="EMBL" id="DTCM01000080">
    <property type="protein sequence ID" value="HGL41324.1"/>
    <property type="molecule type" value="Genomic_DNA"/>
</dbReference>
<evidence type="ECO:0000256" key="8">
    <source>
        <dbReference type="RuleBase" id="RU363032"/>
    </source>
</evidence>
<keyword evidence="3 8" id="KW-0813">Transport</keyword>
<reference evidence="11" key="1">
    <citation type="journal article" date="2020" name="mSystems">
        <title>Genome- and Community-Level Interaction Insights into Carbon Utilization and Element Cycling Functions of Hydrothermarchaeota in Hydrothermal Sediment.</title>
        <authorList>
            <person name="Zhou Z."/>
            <person name="Liu Y."/>
            <person name="Xu W."/>
            <person name="Pan J."/>
            <person name="Luo Z.H."/>
            <person name="Li M."/>
        </authorList>
    </citation>
    <scope>NUCLEOTIDE SEQUENCE [LARGE SCALE GENOMIC DNA]</scope>
    <source>
        <strain evidence="12">SpSt-1073</strain>
        <strain evidence="11">SpSt-613</strain>
        <strain evidence="10">SpSt-669</strain>
    </source>
</reference>
<evidence type="ECO:0000313" key="12">
    <source>
        <dbReference type="EMBL" id="HHN52598.1"/>
    </source>
</evidence>
<dbReference type="PANTHER" id="PTHR42929:SF1">
    <property type="entry name" value="INNER MEMBRANE ABC TRANSPORTER PERMEASE PROTEIN YDCU-RELATED"/>
    <property type="match status" value="1"/>
</dbReference>
<feature type="transmembrane region" description="Helical" evidence="8">
    <location>
        <begin position="258"/>
        <end position="280"/>
    </location>
</feature>
<dbReference type="Pfam" id="PF00528">
    <property type="entry name" value="BPD_transp_1"/>
    <property type="match status" value="1"/>
</dbReference>
<evidence type="ECO:0000256" key="5">
    <source>
        <dbReference type="ARBA" id="ARBA00022692"/>
    </source>
</evidence>
<name>A0A7C4I4E4_CALS0</name>
<comment type="similarity">
    <text evidence="2">Belongs to the binding-protein-dependent transport system permease family. CysTW subfamily.</text>
</comment>
<organism evidence="11">
    <name type="scientific">Caldiarchaeum subterraneum</name>
    <dbReference type="NCBI Taxonomy" id="311458"/>
    <lineage>
        <taxon>Archaea</taxon>
        <taxon>Nitrososphaerota</taxon>
        <taxon>Candidatus Caldarchaeales</taxon>
        <taxon>Candidatus Caldarchaeaceae</taxon>
        <taxon>Candidatus Caldarchaeum</taxon>
    </lineage>
</organism>
<keyword evidence="5 8" id="KW-0812">Transmembrane</keyword>
<evidence type="ECO:0000256" key="1">
    <source>
        <dbReference type="ARBA" id="ARBA00004651"/>
    </source>
</evidence>
<dbReference type="GO" id="GO:0005886">
    <property type="term" value="C:plasma membrane"/>
    <property type="evidence" value="ECO:0007669"/>
    <property type="project" value="UniProtKB-SubCell"/>
</dbReference>
<evidence type="ECO:0000256" key="3">
    <source>
        <dbReference type="ARBA" id="ARBA00022448"/>
    </source>
</evidence>
<dbReference type="PANTHER" id="PTHR42929">
    <property type="entry name" value="INNER MEMBRANE ABC TRANSPORTER PERMEASE PROTEIN YDCU-RELATED-RELATED"/>
    <property type="match status" value="1"/>
</dbReference>
<dbReference type="EMBL" id="DTAD01000083">
    <property type="protein sequence ID" value="HGN90993.1"/>
    <property type="molecule type" value="Genomic_DNA"/>
</dbReference>
<feature type="domain" description="ABC transmembrane type-1" evidence="9">
    <location>
        <begin position="73"/>
        <end position="279"/>
    </location>
</feature>
<proteinExistence type="inferred from homology"/>
<feature type="transmembrane region" description="Helical" evidence="8">
    <location>
        <begin position="77"/>
        <end position="99"/>
    </location>
</feature>
<evidence type="ECO:0000256" key="2">
    <source>
        <dbReference type="ARBA" id="ARBA00007069"/>
    </source>
</evidence>
<dbReference type="InterPro" id="IPR035906">
    <property type="entry name" value="MetI-like_sf"/>
</dbReference>
<dbReference type="PROSITE" id="PS50928">
    <property type="entry name" value="ABC_TM1"/>
    <property type="match status" value="1"/>
</dbReference>
<accession>A0A7C4I4E4</accession>
<evidence type="ECO:0000259" key="9">
    <source>
        <dbReference type="PROSITE" id="PS50928"/>
    </source>
</evidence>
<evidence type="ECO:0000256" key="4">
    <source>
        <dbReference type="ARBA" id="ARBA00022475"/>
    </source>
</evidence>
<evidence type="ECO:0000256" key="7">
    <source>
        <dbReference type="ARBA" id="ARBA00023136"/>
    </source>
</evidence>
<keyword evidence="7 8" id="KW-0472">Membrane</keyword>
<feature type="transmembrane region" description="Helical" evidence="8">
    <location>
        <begin position="12"/>
        <end position="44"/>
    </location>
</feature>
<protein>
    <submittedName>
        <fullName evidence="11">ABC transporter permease</fullName>
    </submittedName>
</protein>
<dbReference type="SUPFAM" id="SSF161098">
    <property type="entry name" value="MetI-like"/>
    <property type="match status" value="1"/>
</dbReference>
<dbReference type="CDD" id="cd06261">
    <property type="entry name" value="TM_PBP2"/>
    <property type="match status" value="1"/>
</dbReference>
<comment type="subcellular location">
    <subcellularLocation>
        <location evidence="1 8">Cell membrane</location>
        <topology evidence="1 8">Multi-pass membrane protein</topology>
    </subcellularLocation>
</comment>
<dbReference type="EMBL" id="DRXG01000104">
    <property type="protein sequence ID" value="HHN52598.1"/>
    <property type="molecule type" value="Genomic_DNA"/>
</dbReference>
<gene>
    <name evidence="12" type="ORF">ENM30_04715</name>
    <name evidence="11" type="ORF">ENT82_07735</name>
    <name evidence="10" type="ORF">ENU43_06640</name>
</gene>
<dbReference type="AlphaFoldDB" id="A0A7C4I4E4"/>
<dbReference type="InterPro" id="IPR000515">
    <property type="entry name" value="MetI-like"/>
</dbReference>
<evidence type="ECO:0000256" key="6">
    <source>
        <dbReference type="ARBA" id="ARBA00022989"/>
    </source>
</evidence>
<feature type="transmembrane region" description="Helical" evidence="8">
    <location>
        <begin position="108"/>
        <end position="133"/>
    </location>
</feature>
<comment type="caution">
    <text evidence="11">The sequence shown here is derived from an EMBL/GenBank/DDBJ whole genome shotgun (WGS) entry which is preliminary data.</text>
</comment>
<dbReference type="GO" id="GO:0055085">
    <property type="term" value="P:transmembrane transport"/>
    <property type="evidence" value="ECO:0007669"/>
    <property type="project" value="InterPro"/>
</dbReference>
<evidence type="ECO:0000313" key="10">
    <source>
        <dbReference type="EMBL" id="HGL41324.1"/>
    </source>
</evidence>
<keyword evidence="4" id="KW-1003">Cell membrane</keyword>
<sequence>MTSMKHQRKTGLILLLLLPPLLFYILFFLVPFFTVVGVSVGIILPSEAQRARGEFFTLRYFQDALDPVFLRILGRSLAYALATTVGCILLGFPVAYFIAFRGGRYKNFLILLVILPLWVTFVLRAYAVLSLLGPEGVVNSILINLGVIQQPLFLIYNEFAVMLGMLYGYLPFMILPLYASLEKISKTVIEAAKTLGANSFTAFLRITLPLSKPGLIAGTLLTFIPAAGEFVIPSFLGGPSEVFVGTMIYSAFISARNWNWGSALSLVYIALVLVGITLYLKYSREELTI</sequence>